<dbReference type="InterPro" id="IPR025110">
    <property type="entry name" value="AMP-bd_C"/>
</dbReference>
<dbReference type="Pfam" id="PF00501">
    <property type="entry name" value="AMP-binding"/>
    <property type="match status" value="1"/>
</dbReference>
<feature type="domain" description="AMP-dependent synthetase/ligase" evidence="1">
    <location>
        <begin position="32"/>
        <end position="409"/>
    </location>
</feature>
<evidence type="ECO:0000259" key="1">
    <source>
        <dbReference type="Pfam" id="PF00501"/>
    </source>
</evidence>
<reference evidence="3 4" key="1">
    <citation type="submission" date="2018-02" db="EMBL/GenBank/DDBJ databases">
        <title>The genomes of Aspergillus section Nigri reveals drivers in fungal speciation.</title>
        <authorList>
            <consortium name="DOE Joint Genome Institute"/>
            <person name="Vesth T.C."/>
            <person name="Nybo J."/>
            <person name="Theobald S."/>
            <person name="Brandl J."/>
            <person name="Frisvad J.C."/>
            <person name="Nielsen K.F."/>
            <person name="Lyhne E.K."/>
            <person name="Kogle M.E."/>
            <person name="Kuo A."/>
            <person name="Riley R."/>
            <person name="Clum A."/>
            <person name="Nolan M."/>
            <person name="Lipzen A."/>
            <person name="Salamov A."/>
            <person name="Henrissat B."/>
            <person name="Wiebenga A."/>
            <person name="De vries R.P."/>
            <person name="Grigoriev I.V."/>
            <person name="Mortensen U.H."/>
            <person name="Andersen M.R."/>
            <person name="Baker S.E."/>
        </authorList>
    </citation>
    <scope>NUCLEOTIDE SEQUENCE [LARGE SCALE GENOMIC DNA]</scope>
    <source>
        <strain evidence="3 4">CBS 121057</strain>
    </source>
</reference>
<dbReference type="PROSITE" id="PS00455">
    <property type="entry name" value="AMP_BINDING"/>
    <property type="match status" value="1"/>
</dbReference>
<evidence type="ECO:0000313" key="4">
    <source>
        <dbReference type="Proteomes" id="UP000248423"/>
    </source>
</evidence>
<sequence length="568" mass="62216">MPSTSFSSSSIIQGPKHPDLRPITIGQLAHIQAARYGSKDAIIVPWTKTRLSYLDLSHRSEIVSRGLLAMGVHKGTHVAVFSGDDERFIELVFAVGRIGAVLVVLNKAYTVGECERALVHSGWMLFVGGGVVNRRSTAPLLRRLRGRLGCGLERIVLIRWDPGMVRLCGTWEDMLEEGALVTMGTLLEAEGQVRSEDTVILQFTSGTTGAPKAAMLSHFNIINNGRFIGARLELTPDDVVCCPPPLFHCFGLVGGMLAAVTHGSAVVFPHADFDAAATVDALVAERCTLLHGVPAMLTAVLHYVWQTKAPIRGIRTGIVAGSKVPPTLLVELKKELGYRDIAITYGMTETSPASFMTKASDTREQKLKTVGTLLPHVSAKIVDQHHHVLPRGDRGELCVSGYLLQQGYYRNPEKTREVMIHDKDGVLWMHTGDEAVIDEQGYCHITGRIKDIIIRGGENIYPCEIEELLLSHPAVEQASVVGVPDDRYGEAVAAFLQARVGDSKPSLDEVKDWVGRDLSRHKIPSYIFWVGPGETIECFSATGSGKIRKDMLREMGSKILKPERKIKL</sequence>
<gene>
    <name evidence="3" type="ORF">BO78DRAFT_359023</name>
</gene>
<dbReference type="STRING" id="1448318.A0A319EMC3"/>
<dbReference type="Proteomes" id="UP000248423">
    <property type="component" value="Unassembled WGS sequence"/>
</dbReference>
<feature type="domain" description="AMP-binding enzyme C-terminal" evidence="2">
    <location>
        <begin position="464"/>
        <end position="530"/>
    </location>
</feature>
<proteinExistence type="predicted"/>
<protein>
    <submittedName>
        <fullName evidence="3">Acetyl-CoA synthetase-like protein</fullName>
    </submittedName>
</protein>
<dbReference type="InterPro" id="IPR000873">
    <property type="entry name" value="AMP-dep_synth/lig_dom"/>
</dbReference>
<dbReference type="VEuPathDB" id="FungiDB:BO78DRAFT_359023"/>
<evidence type="ECO:0000313" key="3">
    <source>
        <dbReference type="EMBL" id="PYI11406.1"/>
    </source>
</evidence>
<dbReference type="Gene3D" id="3.40.50.12780">
    <property type="entry name" value="N-terminal domain of ligase-like"/>
    <property type="match status" value="1"/>
</dbReference>
<name>A0A319EMC3_ASPSB</name>
<dbReference type="Pfam" id="PF13193">
    <property type="entry name" value="AMP-binding_C"/>
    <property type="match status" value="1"/>
</dbReference>
<dbReference type="AlphaFoldDB" id="A0A319EMC3"/>
<dbReference type="GO" id="GO:0006631">
    <property type="term" value="P:fatty acid metabolic process"/>
    <property type="evidence" value="ECO:0007669"/>
    <property type="project" value="TreeGrafter"/>
</dbReference>
<dbReference type="PANTHER" id="PTHR43201">
    <property type="entry name" value="ACYL-COA SYNTHETASE"/>
    <property type="match status" value="1"/>
</dbReference>
<dbReference type="EMBL" id="KZ826318">
    <property type="protein sequence ID" value="PYI11406.1"/>
    <property type="molecule type" value="Genomic_DNA"/>
</dbReference>
<dbReference type="GO" id="GO:0031956">
    <property type="term" value="F:medium-chain fatty acid-CoA ligase activity"/>
    <property type="evidence" value="ECO:0007669"/>
    <property type="project" value="TreeGrafter"/>
</dbReference>
<organism evidence="3 4">
    <name type="scientific">Aspergillus sclerotiicarbonarius (strain CBS 121057 / IBT 28362)</name>
    <dbReference type="NCBI Taxonomy" id="1448318"/>
    <lineage>
        <taxon>Eukaryota</taxon>
        <taxon>Fungi</taxon>
        <taxon>Dikarya</taxon>
        <taxon>Ascomycota</taxon>
        <taxon>Pezizomycotina</taxon>
        <taxon>Eurotiomycetes</taxon>
        <taxon>Eurotiomycetidae</taxon>
        <taxon>Eurotiales</taxon>
        <taxon>Aspergillaceae</taxon>
        <taxon>Aspergillus</taxon>
        <taxon>Aspergillus subgen. Circumdati</taxon>
    </lineage>
</organism>
<dbReference type="InterPro" id="IPR020845">
    <property type="entry name" value="AMP-binding_CS"/>
</dbReference>
<dbReference type="OrthoDB" id="10253115at2759"/>
<dbReference type="InterPro" id="IPR045851">
    <property type="entry name" value="AMP-bd_C_sf"/>
</dbReference>
<keyword evidence="4" id="KW-1185">Reference proteome</keyword>
<dbReference type="InterPro" id="IPR042099">
    <property type="entry name" value="ANL_N_sf"/>
</dbReference>
<dbReference type="PANTHER" id="PTHR43201:SF6">
    <property type="entry name" value="ACYL COA SYNTHETASE (EUROFUNG)"/>
    <property type="match status" value="1"/>
</dbReference>
<dbReference type="SUPFAM" id="SSF56801">
    <property type="entry name" value="Acetyl-CoA synthetase-like"/>
    <property type="match status" value="1"/>
</dbReference>
<dbReference type="Gene3D" id="3.30.300.30">
    <property type="match status" value="1"/>
</dbReference>
<accession>A0A319EMC3</accession>
<evidence type="ECO:0000259" key="2">
    <source>
        <dbReference type="Pfam" id="PF13193"/>
    </source>
</evidence>